<dbReference type="PANTHER" id="PTHR33755">
    <property type="entry name" value="TOXIN PARE1-RELATED"/>
    <property type="match status" value="1"/>
</dbReference>
<sequence length="94" mass="11307">MKIVFLPRARDDLGWFRRYYEQVFPDGAVRARAQFAKTMRTIQDYPLSGRPGEEDTREIVVGRTPFIFVYVLREDRLEIIRIWDQRAERSADWP</sequence>
<dbReference type="InterPro" id="IPR051803">
    <property type="entry name" value="TA_system_RelE-like_toxin"/>
</dbReference>
<dbReference type="Pfam" id="PF05016">
    <property type="entry name" value="ParE_toxin"/>
    <property type="match status" value="1"/>
</dbReference>
<keyword evidence="2" id="KW-1277">Toxin-antitoxin system</keyword>
<protein>
    <submittedName>
        <fullName evidence="3">Type II toxin-antitoxin system RelE/ParE family toxin</fullName>
    </submittedName>
</protein>
<evidence type="ECO:0000256" key="1">
    <source>
        <dbReference type="ARBA" id="ARBA00006226"/>
    </source>
</evidence>
<gene>
    <name evidence="3" type="ORF">J6595_12115</name>
</gene>
<dbReference type="InterPro" id="IPR035093">
    <property type="entry name" value="RelE/ParE_toxin_dom_sf"/>
</dbReference>
<dbReference type="Gene3D" id="3.30.2310.20">
    <property type="entry name" value="RelE-like"/>
    <property type="match status" value="1"/>
</dbReference>
<comment type="caution">
    <text evidence="3">The sequence shown here is derived from an EMBL/GenBank/DDBJ whole genome shotgun (WGS) entry which is preliminary data.</text>
</comment>
<organism evidence="3 4">
    <name type="scientific">Jiella mangrovi</name>
    <dbReference type="NCBI Taxonomy" id="2821407"/>
    <lineage>
        <taxon>Bacteria</taxon>
        <taxon>Pseudomonadati</taxon>
        <taxon>Pseudomonadota</taxon>
        <taxon>Alphaproteobacteria</taxon>
        <taxon>Hyphomicrobiales</taxon>
        <taxon>Aurantimonadaceae</taxon>
        <taxon>Jiella</taxon>
    </lineage>
</organism>
<dbReference type="EMBL" id="JAGJCF010000007">
    <property type="protein sequence ID" value="MBP0616328.1"/>
    <property type="molecule type" value="Genomic_DNA"/>
</dbReference>
<evidence type="ECO:0000256" key="2">
    <source>
        <dbReference type="ARBA" id="ARBA00022649"/>
    </source>
</evidence>
<keyword evidence="4" id="KW-1185">Reference proteome</keyword>
<reference evidence="3 4" key="1">
    <citation type="submission" date="2021-04" db="EMBL/GenBank/DDBJ databases">
        <title>Whole genome sequence of Jiella sp. KSK16Y-1.</title>
        <authorList>
            <person name="Tuo L."/>
        </authorList>
    </citation>
    <scope>NUCLEOTIDE SEQUENCE [LARGE SCALE GENOMIC DNA]</scope>
    <source>
        <strain evidence="3 4">KSK16Y-1</strain>
    </source>
</reference>
<proteinExistence type="inferred from homology"/>
<dbReference type="Proteomes" id="UP000678276">
    <property type="component" value="Unassembled WGS sequence"/>
</dbReference>
<dbReference type="InterPro" id="IPR007712">
    <property type="entry name" value="RelE/ParE_toxin"/>
</dbReference>
<evidence type="ECO:0000313" key="3">
    <source>
        <dbReference type="EMBL" id="MBP0616328.1"/>
    </source>
</evidence>
<dbReference type="RefSeq" id="WP_209594822.1">
    <property type="nucleotide sequence ID" value="NZ_JAGJCF010000007.1"/>
</dbReference>
<name>A0ABS4BHV9_9HYPH</name>
<accession>A0ABS4BHV9</accession>
<evidence type="ECO:0000313" key="4">
    <source>
        <dbReference type="Proteomes" id="UP000678276"/>
    </source>
</evidence>
<comment type="similarity">
    <text evidence="1">Belongs to the RelE toxin family.</text>
</comment>